<keyword evidence="1" id="KW-0378">Hydrolase</keyword>
<keyword evidence="1" id="KW-0255">Endonuclease</keyword>
<proteinExistence type="predicted"/>
<keyword evidence="1" id="KW-0540">Nuclease</keyword>
<name>A0A4S2QG83_9PAST</name>
<comment type="caution">
    <text evidence="1">The sequence shown here is derived from an EMBL/GenBank/DDBJ whole genome shotgun (WGS) entry which is preliminary data.</text>
</comment>
<sequence>NNIILNKSDEIEKLTQLRDFLLPMLMNGQICVE</sequence>
<organism evidence="1 2">
    <name type="scientific">Rodentibacter pneumotropicus</name>
    <dbReference type="NCBI Taxonomy" id="758"/>
    <lineage>
        <taxon>Bacteria</taxon>
        <taxon>Pseudomonadati</taxon>
        <taxon>Pseudomonadota</taxon>
        <taxon>Gammaproteobacteria</taxon>
        <taxon>Pasteurellales</taxon>
        <taxon>Pasteurellaceae</taxon>
        <taxon>Rodentibacter</taxon>
    </lineage>
</organism>
<dbReference type="Proteomes" id="UP000310576">
    <property type="component" value="Unassembled WGS sequence"/>
</dbReference>
<protein>
    <submittedName>
        <fullName evidence="1">Restriction endonuclease subunit S</fullName>
    </submittedName>
</protein>
<dbReference type="EMBL" id="QXNG01000036">
    <property type="protein sequence ID" value="THA16112.1"/>
    <property type="molecule type" value="Genomic_DNA"/>
</dbReference>
<gene>
    <name evidence="1" type="ORF">D3M76_03755</name>
</gene>
<accession>A0A4S2QG83</accession>
<evidence type="ECO:0000313" key="2">
    <source>
        <dbReference type="Proteomes" id="UP000310576"/>
    </source>
</evidence>
<reference evidence="1 2" key="1">
    <citation type="journal article" date="2019" name="Vet. Microbiol.">
        <title>Development of multi locus sequence typing (MLST) of Rodentibacter pneumotropicus.</title>
        <authorList>
            <person name="Adhikary S."/>
            <person name="Bisgaard M."/>
            <person name="Boot R."/>
            <person name="Benga L."/>
            <person name="Nicklas W."/>
            <person name="Christensen H."/>
        </authorList>
    </citation>
    <scope>NUCLEOTIDE SEQUENCE [LARGE SCALE GENOMIC DNA]</scope>
    <source>
        <strain evidence="1 2">1596_07</strain>
    </source>
</reference>
<feature type="non-terminal residue" evidence="1">
    <location>
        <position position="1"/>
    </location>
</feature>
<evidence type="ECO:0000313" key="1">
    <source>
        <dbReference type="EMBL" id="THA16112.1"/>
    </source>
</evidence>
<dbReference type="GO" id="GO:0004519">
    <property type="term" value="F:endonuclease activity"/>
    <property type="evidence" value="ECO:0007669"/>
    <property type="project" value="UniProtKB-KW"/>
</dbReference>
<dbReference type="AlphaFoldDB" id="A0A4S2QG83"/>